<evidence type="ECO:0000313" key="2">
    <source>
        <dbReference type="EMBL" id="CAD8728859.1"/>
    </source>
</evidence>
<dbReference type="AlphaFoldDB" id="A0A7S0T8P3"/>
<proteinExistence type="predicted"/>
<keyword evidence="1" id="KW-0732">Signal</keyword>
<evidence type="ECO:0000256" key="1">
    <source>
        <dbReference type="SAM" id="SignalP"/>
    </source>
</evidence>
<gene>
    <name evidence="2" type="ORF">PDEL0327_LOCUS443</name>
</gene>
<name>A0A7S0T8P3_9STRA</name>
<sequence>MMQVLFAILFICVMNFEATAFVSQSSLSSTSTELNAVGRREAMFGIASALVAGTVATPQEAEAKYSDYARREEDWENRKKSGDIKVSTAKDLRTQLAEIVPQNSEGSKIFCPNGASAAVSPLMENKCSDTLMAIPSVYGRSNDATGNSIPGFKGGYAWGPGESSSISASVGGFPKY</sequence>
<feature type="chain" id="PRO_5031403643" evidence="1">
    <location>
        <begin position="21"/>
        <end position="176"/>
    </location>
</feature>
<protein>
    <submittedName>
        <fullName evidence="2">Uncharacterized protein</fullName>
    </submittedName>
</protein>
<accession>A0A7S0T8P3</accession>
<dbReference type="EMBL" id="HBFG01000587">
    <property type="protein sequence ID" value="CAD8728859.1"/>
    <property type="molecule type" value="Transcribed_RNA"/>
</dbReference>
<reference evidence="2" key="1">
    <citation type="submission" date="2021-01" db="EMBL/GenBank/DDBJ databases">
        <authorList>
            <person name="Corre E."/>
            <person name="Pelletier E."/>
            <person name="Niang G."/>
            <person name="Scheremetjew M."/>
            <person name="Finn R."/>
            <person name="Kale V."/>
            <person name="Holt S."/>
            <person name="Cochrane G."/>
            <person name="Meng A."/>
            <person name="Brown T."/>
            <person name="Cohen L."/>
        </authorList>
    </citation>
    <scope>NUCLEOTIDE SEQUENCE</scope>
    <source>
        <strain evidence="2">B596</strain>
    </source>
</reference>
<organism evidence="2">
    <name type="scientific">Pseudo-nitzschia delicatissima</name>
    <dbReference type="NCBI Taxonomy" id="44447"/>
    <lineage>
        <taxon>Eukaryota</taxon>
        <taxon>Sar</taxon>
        <taxon>Stramenopiles</taxon>
        <taxon>Ochrophyta</taxon>
        <taxon>Bacillariophyta</taxon>
        <taxon>Bacillariophyceae</taxon>
        <taxon>Bacillariophycidae</taxon>
        <taxon>Bacillariales</taxon>
        <taxon>Bacillariaceae</taxon>
        <taxon>Pseudo-nitzschia</taxon>
    </lineage>
</organism>
<feature type="signal peptide" evidence="1">
    <location>
        <begin position="1"/>
        <end position="20"/>
    </location>
</feature>